<proteinExistence type="predicted"/>
<feature type="compositionally biased region" description="Polar residues" evidence="1">
    <location>
        <begin position="17"/>
        <end position="26"/>
    </location>
</feature>
<reference evidence="2 3" key="1">
    <citation type="submission" date="2016-11" db="EMBL/GenBank/DDBJ databases">
        <authorList>
            <person name="Jaros S."/>
            <person name="Januszkiewicz K."/>
            <person name="Wedrychowicz H."/>
        </authorList>
    </citation>
    <scope>NUCLEOTIDE SEQUENCE [LARGE SCALE GENOMIC DNA]</scope>
    <source>
        <strain evidence="2 3">DSM 29589</strain>
    </source>
</reference>
<feature type="region of interest" description="Disordered" evidence="1">
    <location>
        <begin position="1"/>
        <end position="34"/>
    </location>
</feature>
<dbReference type="AlphaFoldDB" id="A0A1M6X8T7"/>
<accession>A0A1M6X8T7</accession>
<keyword evidence="3" id="KW-1185">Reference proteome</keyword>
<organism evidence="2 3">
    <name type="scientific">Roseovarius pacificus</name>
    <dbReference type="NCBI Taxonomy" id="337701"/>
    <lineage>
        <taxon>Bacteria</taxon>
        <taxon>Pseudomonadati</taxon>
        <taxon>Pseudomonadota</taxon>
        <taxon>Alphaproteobacteria</taxon>
        <taxon>Rhodobacterales</taxon>
        <taxon>Roseobacteraceae</taxon>
        <taxon>Roseovarius</taxon>
    </lineage>
</organism>
<sequence>MTHKTTRKTDPDAFKSSRPNAPQSPQGPRKGATKLTLVTDLLTRPEGASIEELCAVTGWQAHSVRGAMAGALKRKGLVVISEKYEGIRRYRTGPVS</sequence>
<dbReference type="InterPro" id="IPR021880">
    <property type="entry name" value="DUF3489"/>
</dbReference>
<dbReference type="STRING" id="337701.SAMN05444398_101330"/>
<gene>
    <name evidence="2" type="ORF">SAMN05444398_101330</name>
</gene>
<protein>
    <recommendedName>
        <fullName evidence="4">DUF3489 domain-containing protein</fullName>
    </recommendedName>
</protein>
<dbReference type="OrthoDB" id="7206991at2"/>
<name>A0A1M6X8T7_9RHOB</name>
<dbReference type="Pfam" id="PF11994">
    <property type="entry name" value="DUF3489"/>
    <property type="match status" value="1"/>
</dbReference>
<evidence type="ECO:0000313" key="2">
    <source>
        <dbReference type="EMBL" id="SHL02343.1"/>
    </source>
</evidence>
<evidence type="ECO:0000313" key="3">
    <source>
        <dbReference type="Proteomes" id="UP000183974"/>
    </source>
</evidence>
<evidence type="ECO:0008006" key="4">
    <source>
        <dbReference type="Google" id="ProtNLM"/>
    </source>
</evidence>
<dbReference type="Proteomes" id="UP000183974">
    <property type="component" value="Unassembled WGS sequence"/>
</dbReference>
<dbReference type="RefSeq" id="WP_084728783.1">
    <property type="nucleotide sequence ID" value="NZ_BMLR01000001.1"/>
</dbReference>
<evidence type="ECO:0000256" key="1">
    <source>
        <dbReference type="SAM" id="MobiDB-lite"/>
    </source>
</evidence>
<dbReference type="EMBL" id="FRBR01000001">
    <property type="protein sequence ID" value="SHL02343.1"/>
    <property type="molecule type" value="Genomic_DNA"/>
</dbReference>